<sequence length="863" mass="95036">MNNNHRPFSILYFLLKLKAVKNSHDSGYVLVIAVGIIVALTGLLAVYGRSNRIQNVATDSTVDSSSGFFAAEAALNQRAQKLRTVFLEDGTIPQGTSPQDLDDCVGLDPSSEDEDDHFECKTRTFSASAINRQDYVGVTYVVEGARNILGVVPRGDRFQNLTMSESLYSLYALGLKEGADANQASAILQMDVRAREIPMFQFAAFYKDDLEILPGPTMNLNGPIHTDGSLYLGGDNSLNIKGQITVAGQLFSKRKDKNTNYANGKVKIRDGADKKWIDLVKAGTGSTSATPDPMDPVRIASAYGTQVQVGTDPISIPTPDILDNTGEYFEKADIRINYTPTASNVAKYEEDVPFSIQVINRTDSSGNLISSPTAISLTEAQRRSLRQPILVSPQLASIPSSGENFIAINDTNRGSDNFTVAQNPNYNICTAPHDYDIKSGKIEPNFGTPAFQNTWENLTWEQQKDIAEFAHDILVTRVQERKAPLLFSNLDKTGGIPGLTFTGLNIPNIPASAQVSMIAKLNSLTPNEIASLPYRESDGGDVVQRCFIPAPLIDIGRDSENHNTDFRFRNQREERDMRILQLNMKSMVVWNFEGQYLNGSNLTSTNQLLYQTAPEDSSAPNNSFQRLGMAARDISDGGLVFHATINNSPDDGVTYYPNAATNKSPYGFGIVEADQLPGLGFANSFNKNDPTGLTFASDQAVYLQGNYNTRNKQPASVLSDSLNVLSNTCLNDDMGINHRGDAQNCDKTSKSNSKKLGKAQETIINAAFLAGNDITNRPYYNGGLENYPRFLEDWNSVALRYRGSFVNISPPLRVSGKQAGSFYNPPQREWDYDQSFNDPRNLPPLTPNFVYLKQDSFFRSFDQ</sequence>
<proteinExistence type="predicted"/>
<name>A0ABR9V2L0_9CHRO</name>
<dbReference type="Proteomes" id="UP000654604">
    <property type="component" value="Unassembled WGS sequence"/>
</dbReference>
<evidence type="ECO:0000313" key="3">
    <source>
        <dbReference type="Proteomes" id="UP000654604"/>
    </source>
</evidence>
<accession>A0ABR9V2L0</accession>
<reference evidence="2 3" key="1">
    <citation type="submission" date="2020-10" db="EMBL/GenBank/DDBJ databases">
        <authorList>
            <person name="Castelo-Branco R."/>
            <person name="Eusebio N."/>
            <person name="Adriana R."/>
            <person name="Vieira A."/>
            <person name="Brugerolle De Fraissinette N."/>
            <person name="Rezende De Castro R."/>
            <person name="Schneider M.P."/>
            <person name="Vasconcelos V."/>
            <person name="Leao P.N."/>
        </authorList>
    </citation>
    <scope>NUCLEOTIDE SEQUENCE [LARGE SCALE GENOMIC DNA]</scope>
    <source>
        <strain evidence="2 3">LEGE 03274</strain>
    </source>
</reference>
<keyword evidence="1" id="KW-0812">Transmembrane</keyword>
<keyword evidence="1" id="KW-1133">Transmembrane helix</keyword>
<dbReference type="RefSeq" id="WP_193800287.1">
    <property type="nucleotide sequence ID" value="NZ_JADEWC010000008.1"/>
</dbReference>
<organism evidence="2 3">
    <name type="scientific">Cyanobacterium stanieri LEGE 03274</name>
    <dbReference type="NCBI Taxonomy" id="1828756"/>
    <lineage>
        <taxon>Bacteria</taxon>
        <taxon>Bacillati</taxon>
        <taxon>Cyanobacteriota</taxon>
        <taxon>Cyanophyceae</taxon>
        <taxon>Oscillatoriophycideae</taxon>
        <taxon>Chroococcales</taxon>
        <taxon>Geminocystaceae</taxon>
        <taxon>Cyanobacterium</taxon>
    </lineage>
</organism>
<feature type="transmembrane region" description="Helical" evidence="1">
    <location>
        <begin position="27"/>
        <end position="47"/>
    </location>
</feature>
<keyword evidence="3" id="KW-1185">Reference proteome</keyword>
<dbReference type="EMBL" id="JADEWC010000008">
    <property type="protein sequence ID" value="MBE9222122.1"/>
    <property type="molecule type" value="Genomic_DNA"/>
</dbReference>
<comment type="caution">
    <text evidence="2">The sequence shown here is derived from an EMBL/GenBank/DDBJ whole genome shotgun (WGS) entry which is preliminary data.</text>
</comment>
<evidence type="ECO:0000313" key="2">
    <source>
        <dbReference type="EMBL" id="MBE9222122.1"/>
    </source>
</evidence>
<protein>
    <submittedName>
        <fullName evidence="2">Uncharacterized protein</fullName>
    </submittedName>
</protein>
<evidence type="ECO:0000256" key="1">
    <source>
        <dbReference type="SAM" id="Phobius"/>
    </source>
</evidence>
<keyword evidence="1" id="KW-0472">Membrane</keyword>
<gene>
    <name evidence="2" type="ORF">IQ215_05375</name>
</gene>